<name>A0AAE5TIY2_AVIPA</name>
<evidence type="ECO:0000313" key="2">
    <source>
        <dbReference type="Proteomes" id="UP000247594"/>
    </source>
</evidence>
<gene>
    <name evidence="1" type="ORF">DM482_04330</name>
</gene>
<dbReference type="InterPro" id="IPR007358">
    <property type="entry name" value="Nucleoid_associated_NdpA"/>
</dbReference>
<evidence type="ECO:0008006" key="3">
    <source>
        <dbReference type="Google" id="ProtNLM"/>
    </source>
</evidence>
<dbReference type="Proteomes" id="UP000247594">
    <property type="component" value="Unassembled WGS sequence"/>
</dbReference>
<accession>A0AAE5TIY2</accession>
<dbReference type="RefSeq" id="WP_110478458.1">
    <property type="nucleotide sequence ID" value="NZ_CP081939.1"/>
</dbReference>
<sequence>MNRNNIDLNDAIATKLVVHRVGNKFRDEGILFSDSLVDIDADLNSTIINFFLSSTLHEGEEYIFTHESDINLNVVRHYSSAIFNDKNSFLSSSEAIAKYLYACSTHPNIGGGELIEILFEGAKINNQHTQAIGLFKIESKVKYWDVNNKNGALQIIEKQGIEVRNIQKGVVIFPDDSVFVIDKLGKKTKYWIEDFIKSVPKETDQRYQKIISNIAKAVYRKIDNSEAALYFSDTLQEQEEISIRDLRVISDKVLDNSSTFNSIIAGINAKYNMEVNENFSIHREGMSTEINKITKRVILSQGLGLEISDSNIKVLSIDKVNSDNGFKLIINIEEVV</sequence>
<proteinExistence type="predicted"/>
<reference evidence="1 2" key="1">
    <citation type="submission" date="2018-06" db="EMBL/GenBank/DDBJ databases">
        <authorList>
            <person name="Teymurazov M."/>
            <person name="Kislichkina A."/>
            <person name="Abaymova A."/>
            <person name="Mukhina T."/>
            <person name="Mayskaya N."/>
            <person name="Svetoch E."/>
            <person name="Bogun A."/>
        </authorList>
    </citation>
    <scope>NUCLEOTIDE SEQUENCE [LARGE SCALE GENOMIC DNA]</scope>
    <source>
        <strain evidence="1 2">SCPM-O-B-8406</strain>
    </source>
</reference>
<dbReference type="GO" id="GO:0009295">
    <property type="term" value="C:nucleoid"/>
    <property type="evidence" value="ECO:0007669"/>
    <property type="project" value="InterPro"/>
</dbReference>
<comment type="caution">
    <text evidence="1">The sequence shown here is derived from an EMBL/GenBank/DDBJ whole genome shotgun (WGS) entry which is preliminary data.</text>
</comment>
<protein>
    <recommendedName>
        <fullName evidence="3">37-kD nucleoid-associated bacterial protein</fullName>
    </recommendedName>
</protein>
<evidence type="ECO:0000313" key="1">
    <source>
        <dbReference type="EMBL" id="PXZ39546.1"/>
    </source>
</evidence>
<organism evidence="1 2">
    <name type="scientific">Avibacterium paragallinarum</name>
    <name type="common">Haemophilus gallinarum</name>
    <dbReference type="NCBI Taxonomy" id="728"/>
    <lineage>
        <taxon>Bacteria</taxon>
        <taxon>Pseudomonadati</taxon>
        <taxon>Pseudomonadota</taxon>
        <taxon>Gammaproteobacteria</taxon>
        <taxon>Pasteurellales</taxon>
        <taxon>Pasteurellaceae</taxon>
        <taxon>Avibacterium</taxon>
    </lineage>
</organism>
<dbReference type="Pfam" id="PF04245">
    <property type="entry name" value="NA37"/>
    <property type="match status" value="1"/>
</dbReference>
<dbReference type="EMBL" id="QJPJ01000005">
    <property type="protein sequence ID" value="PXZ39546.1"/>
    <property type="molecule type" value="Genomic_DNA"/>
</dbReference>
<dbReference type="AlphaFoldDB" id="A0AAE5TIY2"/>